<feature type="compositionally biased region" description="Pro residues" evidence="1">
    <location>
        <begin position="52"/>
        <end position="61"/>
    </location>
</feature>
<comment type="caution">
    <text evidence="2">The sequence shown here is derived from an EMBL/GenBank/DDBJ whole genome shotgun (WGS) entry which is preliminary data.</text>
</comment>
<reference evidence="2" key="1">
    <citation type="submission" date="2020-05" db="EMBL/GenBank/DDBJ databases">
        <title>WGS assembly of Panicum virgatum.</title>
        <authorList>
            <person name="Lovell J.T."/>
            <person name="Jenkins J."/>
            <person name="Shu S."/>
            <person name="Juenger T.E."/>
            <person name="Schmutz J."/>
        </authorList>
    </citation>
    <scope>NUCLEOTIDE SEQUENCE</scope>
    <source>
        <strain evidence="2">AP13</strain>
    </source>
</reference>
<name>A0A8T0WD96_PANVG</name>
<evidence type="ECO:0000313" key="2">
    <source>
        <dbReference type="EMBL" id="KAG2645790.1"/>
    </source>
</evidence>
<sequence length="112" mass="11940">MPGEAGELAPGGSLEPVLHLLPPLPPRRSRSSPPPNLTPPGLPGSRRTRPPLTSPPPPAVPTPRRWAGRKAGSRGDRLRLCSVARHSAGFWLLRPFLGGQHWKANHLLGGPS</sequence>
<dbReference type="AlphaFoldDB" id="A0A8T0WD96"/>
<proteinExistence type="predicted"/>
<organism evidence="2 3">
    <name type="scientific">Panicum virgatum</name>
    <name type="common">Blackwell switchgrass</name>
    <dbReference type="NCBI Taxonomy" id="38727"/>
    <lineage>
        <taxon>Eukaryota</taxon>
        <taxon>Viridiplantae</taxon>
        <taxon>Streptophyta</taxon>
        <taxon>Embryophyta</taxon>
        <taxon>Tracheophyta</taxon>
        <taxon>Spermatophyta</taxon>
        <taxon>Magnoliopsida</taxon>
        <taxon>Liliopsida</taxon>
        <taxon>Poales</taxon>
        <taxon>Poaceae</taxon>
        <taxon>PACMAD clade</taxon>
        <taxon>Panicoideae</taxon>
        <taxon>Panicodae</taxon>
        <taxon>Paniceae</taxon>
        <taxon>Panicinae</taxon>
        <taxon>Panicum</taxon>
        <taxon>Panicum sect. Hiantes</taxon>
    </lineage>
</organism>
<keyword evidence="3" id="KW-1185">Reference proteome</keyword>
<evidence type="ECO:0000313" key="3">
    <source>
        <dbReference type="Proteomes" id="UP000823388"/>
    </source>
</evidence>
<accession>A0A8T0WD96</accession>
<dbReference type="Proteomes" id="UP000823388">
    <property type="component" value="Chromosome 2K"/>
</dbReference>
<dbReference type="EMBL" id="CM029039">
    <property type="protein sequence ID" value="KAG2645790.1"/>
    <property type="molecule type" value="Genomic_DNA"/>
</dbReference>
<evidence type="ECO:0000256" key="1">
    <source>
        <dbReference type="SAM" id="MobiDB-lite"/>
    </source>
</evidence>
<gene>
    <name evidence="2" type="ORF">PVAP13_2KG451700</name>
</gene>
<protein>
    <submittedName>
        <fullName evidence="2">Uncharacterized protein</fullName>
    </submittedName>
</protein>
<feature type="region of interest" description="Disordered" evidence="1">
    <location>
        <begin position="1"/>
        <end position="76"/>
    </location>
</feature>
<feature type="compositionally biased region" description="Pro residues" evidence="1">
    <location>
        <begin position="22"/>
        <end position="42"/>
    </location>
</feature>